<dbReference type="RefSeq" id="XP_032805354.1">
    <property type="nucleotide sequence ID" value="XM_032949463.1"/>
</dbReference>
<keyword evidence="14 19" id="KW-0472">Membrane</keyword>
<keyword evidence="12 19" id="KW-0460">Magnesium</keyword>
<feature type="domain" description="GS" evidence="23">
    <location>
        <begin position="207"/>
        <end position="236"/>
    </location>
</feature>
<feature type="transmembrane region" description="Helical" evidence="19">
    <location>
        <begin position="159"/>
        <end position="181"/>
    </location>
</feature>
<feature type="chain" id="PRO_5044709616" description="Serine/threonine-protein kinase receptor" evidence="21">
    <location>
        <begin position="26"/>
        <end position="535"/>
    </location>
</feature>
<dbReference type="PROSITE" id="PS00107">
    <property type="entry name" value="PROTEIN_KINASE_ATP"/>
    <property type="match status" value="1"/>
</dbReference>
<keyword evidence="9 18" id="KW-0547">Nucleotide-binding</keyword>
<dbReference type="InterPro" id="IPR000333">
    <property type="entry name" value="TGFB_receptor"/>
</dbReference>
<dbReference type="PRINTS" id="PR00653">
    <property type="entry name" value="ACTIVIN2R"/>
</dbReference>
<dbReference type="PANTHER" id="PTHR23255">
    <property type="entry name" value="TRANSFORMING GROWTH FACTOR-BETA RECEPTOR TYPE I AND II"/>
    <property type="match status" value="1"/>
</dbReference>
<evidence type="ECO:0000313" key="26">
    <source>
        <dbReference type="RefSeq" id="XP_032805354.1"/>
    </source>
</evidence>
<evidence type="ECO:0000256" key="6">
    <source>
        <dbReference type="ARBA" id="ARBA00022692"/>
    </source>
</evidence>
<keyword evidence="24" id="KW-1185">Reference proteome</keyword>
<dbReference type="InterPro" id="IPR000719">
    <property type="entry name" value="Prot_kinase_dom"/>
</dbReference>
<dbReference type="SMART" id="SM00467">
    <property type="entry name" value="GS"/>
    <property type="match status" value="1"/>
</dbReference>
<proteinExistence type="inferred from homology"/>
<keyword evidence="15" id="KW-1015">Disulfide bond</keyword>
<evidence type="ECO:0000256" key="19">
    <source>
        <dbReference type="RuleBase" id="RU361271"/>
    </source>
</evidence>
<dbReference type="InterPro" id="IPR003605">
    <property type="entry name" value="GS_dom"/>
</dbReference>
<protein>
    <recommendedName>
        <fullName evidence="19">Serine/threonine-protein kinase receptor</fullName>
        <ecNumber evidence="19">2.7.11.30</ecNumber>
    </recommendedName>
</protein>
<dbReference type="PROSITE" id="PS50011">
    <property type="entry name" value="PROTEIN_KINASE_DOM"/>
    <property type="match status" value="1"/>
</dbReference>
<name>A0AAJ7WPN6_PETMA</name>
<evidence type="ECO:0000259" key="23">
    <source>
        <dbReference type="PROSITE" id="PS51256"/>
    </source>
</evidence>
<evidence type="ECO:0000259" key="22">
    <source>
        <dbReference type="PROSITE" id="PS50011"/>
    </source>
</evidence>
<keyword evidence="16 19" id="KW-0675">Receptor</keyword>
<evidence type="ECO:0000256" key="2">
    <source>
        <dbReference type="ARBA" id="ARBA00009605"/>
    </source>
</evidence>
<evidence type="ECO:0000256" key="9">
    <source>
        <dbReference type="ARBA" id="ARBA00022741"/>
    </source>
</evidence>
<dbReference type="Pfam" id="PF08515">
    <property type="entry name" value="TGF_beta_GS"/>
    <property type="match status" value="1"/>
</dbReference>
<keyword evidence="4 19" id="KW-0723">Serine/threonine-protein kinase</keyword>
<dbReference type="GO" id="GO:0046872">
    <property type="term" value="F:metal ion binding"/>
    <property type="evidence" value="ECO:0007669"/>
    <property type="project" value="UniProtKB-KW"/>
</dbReference>
<sequence>MWVWWRAWSVGAVALAVLALQATAAERPDSLLLGAGAKGKADGKKDTAGTDDGEIPEPPRNLLCYCSQHCPPESVNNTCRASGYCFTIVEEDDAGEVITTAGCIQREGSEFQCRDSPKSRFRRTIECCVEGNYCNKELRPTLPPPGASIGFLDSSVHRLALFISAAICFIVLVIVIVFMYLRYRRQEARRRGQKWPERDELIIPRGNTLEDLLEECQSSGSGSGLPLLVQRTIAKQIALVREIGRGRFGEVWQGRWRDETVAVKVFFTTEEAIWFRETEIYQTVLMRHENILGFIAADIKGTGSWTQLLLVTEYHESGSLREYLRSSTVDGRGALRLAYSAASGLCHLHTEIHGTRGKPGIAHRDLSSRSLLVKRGGTCVIAGLGLAAKYNSETNDVDLPPTPRLGLPRYCAPEVLDERLHKPNFQAYLMADMYSMGLVLWEVARRCVCSGTVEEYQPPFHDITSAEPSYQEMRDAVCVKRLRPLLPNRWNSDEVLRTLAKVMAECWAHNPSSRLTALRVKKTLAKMAEAQDVKI</sequence>
<feature type="domain" description="Protein kinase" evidence="22">
    <location>
        <begin position="237"/>
        <end position="527"/>
    </location>
</feature>
<dbReference type="EC" id="2.7.11.30" evidence="19"/>
<dbReference type="PROSITE" id="PS51256">
    <property type="entry name" value="GS"/>
    <property type="match status" value="1"/>
</dbReference>
<comment type="similarity">
    <text evidence="2 19">Belongs to the protein kinase superfamily. TKL Ser/Thr protein kinase family. TGFB receptor subfamily.</text>
</comment>
<keyword evidence="3" id="KW-1003">Cell membrane</keyword>
<keyword evidence="10 19" id="KW-0418">Kinase</keyword>
<dbReference type="Gene3D" id="3.30.200.20">
    <property type="entry name" value="Phosphorylase Kinase, domain 1"/>
    <property type="match status" value="1"/>
</dbReference>
<dbReference type="Proteomes" id="UP001318040">
    <property type="component" value="Chromosome 8"/>
</dbReference>
<organism evidence="24 27">
    <name type="scientific">Petromyzon marinus</name>
    <name type="common">Sea lamprey</name>
    <dbReference type="NCBI Taxonomy" id="7757"/>
    <lineage>
        <taxon>Eukaryota</taxon>
        <taxon>Metazoa</taxon>
        <taxon>Chordata</taxon>
        <taxon>Craniata</taxon>
        <taxon>Vertebrata</taxon>
        <taxon>Cyclostomata</taxon>
        <taxon>Hyperoartia</taxon>
        <taxon>Petromyzontiformes</taxon>
        <taxon>Petromyzontidae</taxon>
        <taxon>Petromyzon</taxon>
    </lineage>
</organism>
<dbReference type="InterPro" id="IPR017441">
    <property type="entry name" value="Protein_kinase_ATP_BS"/>
</dbReference>
<comment type="subcellular location">
    <subcellularLocation>
        <location evidence="1">Cell membrane</location>
        <topology evidence="1">Single-pass type I membrane protein</topology>
    </subcellularLocation>
    <subcellularLocation>
        <location evidence="19">Membrane</location>
        <topology evidence="19">Single-pass type I membrane protein</topology>
    </subcellularLocation>
</comment>
<keyword evidence="13 19" id="KW-1133">Transmembrane helix</keyword>
<dbReference type="FunFam" id="1.10.510.10:FF:000018">
    <property type="entry name" value="Receptor protein serine/threonine kinase"/>
    <property type="match status" value="1"/>
</dbReference>
<evidence type="ECO:0000256" key="13">
    <source>
        <dbReference type="ARBA" id="ARBA00022989"/>
    </source>
</evidence>
<dbReference type="FunFam" id="3.30.200.20:FF:000055">
    <property type="entry name" value="Receptor protein serine/threonine kinase"/>
    <property type="match status" value="1"/>
</dbReference>
<comment type="cofactor">
    <cofactor evidence="19">
        <name>Mg(2+)</name>
        <dbReference type="ChEBI" id="CHEBI:18420"/>
    </cofactor>
    <cofactor evidence="19">
        <name>Mn(2+)</name>
        <dbReference type="ChEBI" id="CHEBI:29035"/>
    </cofactor>
</comment>
<dbReference type="Pfam" id="PF07714">
    <property type="entry name" value="PK_Tyr_Ser-Thr"/>
    <property type="match status" value="1"/>
</dbReference>
<evidence type="ECO:0000313" key="27">
    <source>
        <dbReference type="RefSeq" id="XP_032805355.1"/>
    </source>
</evidence>
<evidence type="ECO:0000256" key="17">
    <source>
        <dbReference type="ARBA" id="ARBA00023211"/>
    </source>
</evidence>
<dbReference type="FunFam" id="2.10.60.10:FF:000001">
    <property type="entry name" value="Receptor protein serine/threonine kinase"/>
    <property type="match status" value="1"/>
</dbReference>
<dbReference type="InterPro" id="IPR045860">
    <property type="entry name" value="Snake_toxin-like_sf"/>
</dbReference>
<evidence type="ECO:0000256" key="14">
    <source>
        <dbReference type="ARBA" id="ARBA00023136"/>
    </source>
</evidence>
<dbReference type="SUPFAM" id="SSF56112">
    <property type="entry name" value="Protein kinase-like (PK-like)"/>
    <property type="match status" value="1"/>
</dbReference>
<evidence type="ECO:0000256" key="3">
    <source>
        <dbReference type="ARBA" id="ARBA00022475"/>
    </source>
</evidence>
<evidence type="ECO:0000313" key="25">
    <source>
        <dbReference type="RefSeq" id="XP_032805353.1"/>
    </source>
</evidence>
<dbReference type="GO" id="GO:0005524">
    <property type="term" value="F:ATP binding"/>
    <property type="evidence" value="ECO:0007669"/>
    <property type="project" value="UniProtKB-UniRule"/>
</dbReference>
<keyword evidence="6 19" id="KW-0812">Transmembrane</keyword>
<evidence type="ECO:0000256" key="5">
    <source>
        <dbReference type="ARBA" id="ARBA00022679"/>
    </source>
</evidence>
<feature type="signal peptide" evidence="21">
    <location>
        <begin position="1"/>
        <end position="25"/>
    </location>
</feature>
<dbReference type="InterPro" id="IPR001245">
    <property type="entry name" value="Ser-Thr/Tyr_kinase_cat_dom"/>
</dbReference>
<feature type="region of interest" description="Disordered" evidence="20">
    <location>
        <begin position="36"/>
        <end position="55"/>
    </location>
</feature>
<dbReference type="KEGG" id="pmrn:116940150"/>
<feature type="compositionally biased region" description="Basic and acidic residues" evidence="20">
    <location>
        <begin position="39"/>
        <end position="48"/>
    </location>
</feature>
<comment type="catalytic activity">
    <reaction evidence="19">
        <text>L-threonyl-[receptor-protein] + ATP = O-phospho-L-threonyl-[receptor-protein] + ADP + H(+)</text>
        <dbReference type="Rhea" id="RHEA:44880"/>
        <dbReference type="Rhea" id="RHEA-COMP:11024"/>
        <dbReference type="Rhea" id="RHEA-COMP:11025"/>
        <dbReference type="ChEBI" id="CHEBI:15378"/>
        <dbReference type="ChEBI" id="CHEBI:30013"/>
        <dbReference type="ChEBI" id="CHEBI:30616"/>
        <dbReference type="ChEBI" id="CHEBI:61977"/>
        <dbReference type="ChEBI" id="CHEBI:456216"/>
        <dbReference type="EC" id="2.7.11.30"/>
    </reaction>
</comment>
<evidence type="ECO:0000256" key="18">
    <source>
        <dbReference type="PROSITE-ProRule" id="PRU10141"/>
    </source>
</evidence>
<dbReference type="InterPro" id="IPR011009">
    <property type="entry name" value="Kinase-like_dom_sf"/>
</dbReference>
<evidence type="ECO:0000313" key="24">
    <source>
        <dbReference type="Proteomes" id="UP001318040"/>
    </source>
</evidence>
<dbReference type="GO" id="GO:0005886">
    <property type="term" value="C:plasma membrane"/>
    <property type="evidence" value="ECO:0007669"/>
    <property type="project" value="UniProtKB-SubCell"/>
</dbReference>
<dbReference type="AlphaFoldDB" id="A0AAJ7WPN6"/>
<dbReference type="SUPFAM" id="SSF57302">
    <property type="entry name" value="Snake toxin-like"/>
    <property type="match status" value="1"/>
</dbReference>
<evidence type="ECO:0000256" key="4">
    <source>
        <dbReference type="ARBA" id="ARBA00022527"/>
    </source>
</evidence>
<keyword evidence="8 21" id="KW-0732">Signal</keyword>
<dbReference type="InterPro" id="IPR000472">
    <property type="entry name" value="Activin_recp"/>
</dbReference>
<dbReference type="Gene3D" id="1.10.510.10">
    <property type="entry name" value="Transferase(Phosphotransferase) domain 1"/>
    <property type="match status" value="1"/>
</dbReference>
<dbReference type="PANTHER" id="PTHR23255:SF68">
    <property type="entry name" value="RECEPTOR PROTEIN SERINE_THREONINE KINASE"/>
    <property type="match status" value="1"/>
</dbReference>
<dbReference type="RefSeq" id="XP_032805355.1">
    <property type="nucleotide sequence ID" value="XM_032949464.1"/>
</dbReference>
<evidence type="ECO:0000256" key="11">
    <source>
        <dbReference type="ARBA" id="ARBA00022840"/>
    </source>
</evidence>
<dbReference type="GO" id="GO:0043235">
    <property type="term" value="C:receptor complex"/>
    <property type="evidence" value="ECO:0007669"/>
    <property type="project" value="TreeGrafter"/>
</dbReference>
<dbReference type="GO" id="GO:0071363">
    <property type="term" value="P:cellular response to growth factor stimulus"/>
    <property type="evidence" value="ECO:0007669"/>
    <property type="project" value="TreeGrafter"/>
</dbReference>
<keyword evidence="11 18" id="KW-0067">ATP-binding</keyword>
<evidence type="ECO:0000256" key="10">
    <source>
        <dbReference type="ARBA" id="ARBA00022777"/>
    </source>
</evidence>
<evidence type="ECO:0000256" key="20">
    <source>
        <dbReference type="SAM" id="MobiDB-lite"/>
    </source>
</evidence>
<keyword evidence="5 19" id="KW-0808">Transferase</keyword>
<gene>
    <name evidence="25 26 27" type="primary">LOC116940150</name>
</gene>
<dbReference type="Pfam" id="PF01064">
    <property type="entry name" value="Activin_recp"/>
    <property type="match status" value="1"/>
</dbReference>
<reference evidence="25 26" key="1">
    <citation type="submission" date="2025-04" db="UniProtKB">
        <authorList>
            <consortium name="RefSeq"/>
        </authorList>
    </citation>
    <scope>IDENTIFICATION</scope>
    <source>
        <tissue evidence="25 26">Sperm</tissue>
    </source>
</reference>
<accession>A0AAJ7WPN6</accession>
<evidence type="ECO:0000256" key="21">
    <source>
        <dbReference type="SAM" id="SignalP"/>
    </source>
</evidence>
<evidence type="ECO:0000256" key="8">
    <source>
        <dbReference type="ARBA" id="ARBA00022729"/>
    </source>
</evidence>
<evidence type="ECO:0000256" key="16">
    <source>
        <dbReference type="ARBA" id="ARBA00023170"/>
    </source>
</evidence>
<dbReference type="GO" id="GO:0004675">
    <property type="term" value="F:transmembrane receptor protein serine/threonine kinase activity"/>
    <property type="evidence" value="ECO:0007669"/>
    <property type="project" value="UniProtKB-EC"/>
</dbReference>
<keyword evidence="17 19" id="KW-0464">Manganese</keyword>
<keyword evidence="7 19" id="KW-0479">Metal-binding</keyword>
<evidence type="ECO:0000256" key="1">
    <source>
        <dbReference type="ARBA" id="ARBA00004251"/>
    </source>
</evidence>
<feature type="binding site" evidence="18">
    <location>
        <position position="264"/>
    </location>
    <ligand>
        <name>ATP</name>
        <dbReference type="ChEBI" id="CHEBI:30616"/>
    </ligand>
</feature>
<evidence type="ECO:0000256" key="7">
    <source>
        <dbReference type="ARBA" id="ARBA00022723"/>
    </source>
</evidence>
<evidence type="ECO:0000256" key="15">
    <source>
        <dbReference type="ARBA" id="ARBA00023157"/>
    </source>
</evidence>
<dbReference type="RefSeq" id="XP_032805353.1">
    <property type="nucleotide sequence ID" value="XM_032949462.1"/>
</dbReference>
<evidence type="ECO:0000256" key="12">
    <source>
        <dbReference type="ARBA" id="ARBA00022842"/>
    </source>
</evidence>
<dbReference type="Gene3D" id="2.10.60.10">
    <property type="entry name" value="CD59"/>
    <property type="match status" value="1"/>
</dbReference>